<organism evidence="4">
    <name type="scientific">Arsenophonus endosymbiont of Trialeurodes vaporariorum</name>
    <dbReference type="NCBI Taxonomy" id="235567"/>
    <lineage>
        <taxon>Bacteria</taxon>
        <taxon>Pseudomonadati</taxon>
        <taxon>Pseudomonadota</taxon>
        <taxon>Gammaproteobacteria</taxon>
        <taxon>Enterobacterales</taxon>
        <taxon>Morganellaceae</taxon>
        <taxon>Arsenophonus</taxon>
    </lineage>
</organism>
<keyword evidence="1" id="KW-1133">Transmembrane helix</keyword>
<keyword evidence="2" id="KW-0732">Signal</keyword>
<evidence type="ECO:0000313" key="4">
    <source>
        <dbReference type="EMBL" id="SSW95730.1"/>
    </source>
</evidence>
<dbReference type="SUPFAM" id="SSF49354">
    <property type="entry name" value="PapD-like"/>
    <property type="match status" value="1"/>
</dbReference>
<evidence type="ECO:0000256" key="1">
    <source>
        <dbReference type="SAM" id="Phobius"/>
    </source>
</evidence>
<protein>
    <recommendedName>
        <fullName evidence="3">Pili assembly chaperone N-terminal domain-containing protein</fullName>
    </recommendedName>
</protein>
<keyword evidence="1" id="KW-0472">Membrane</keyword>
<dbReference type="AlphaFoldDB" id="A0A3B0M161"/>
<gene>
    <name evidence="4" type="ORF">ARTV_1755</name>
</gene>
<keyword evidence="1" id="KW-0812">Transmembrane</keyword>
<evidence type="ECO:0000259" key="3">
    <source>
        <dbReference type="Pfam" id="PF00345"/>
    </source>
</evidence>
<dbReference type="EMBL" id="UFQR01000006">
    <property type="protein sequence ID" value="SSW95730.1"/>
    <property type="molecule type" value="Genomic_DNA"/>
</dbReference>
<dbReference type="InterPro" id="IPR013783">
    <property type="entry name" value="Ig-like_fold"/>
</dbReference>
<feature type="chain" id="PRO_5017366632" description="Pili assembly chaperone N-terminal domain-containing protein" evidence="2">
    <location>
        <begin position="35"/>
        <end position="264"/>
    </location>
</feature>
<proteinExistence type="predicted"/>
<reference evidence="4" key="1">
    <citation type="submission" date="2018-04" db="EMBL/GenBank/DDBJ databases">
        <authorList>
            <person name="Go L.Y."/>
            <person name="Mitchell J.A."/>
        </authorList>
    </citation>
    <scope>NUCLEOTIDE SEQUENCE</scope>
    <source>
        <strain evidence="4">ARTV</strain>
    </source>
</reference>
<feature type="signal peptide" evidence="2">
    <location>
        <begin position="1"/>
        <end position="34"/>
    </location>
</feature>
<dbReference type="InterPro" id="IPR008962">
    <property type="entry name" value="PapD-like_sf"/>
</dbReference>
<feature type="transmembrane region" description="Helical" evidence="1">
    <location>
        <begin position="214"/>
        <end position="234"/>
    </location>
</feature>
<evidence type="ECO:0000256" key="2">
    <source>
        <dbReference type="SAM" id="SignalP"/>
    </source>
</evidence>
<name>A0A3B0M161_9GAMM</name>
<dbReference type="PANTHER" id="PTHR30251">
    <property type="entry name" value="PILUS ASSEMBLY CHAPERONE"/>
    <property type="match status" value="1"/>
</dbReference>
<dbReference type="Pfam" id="PF00345">
    <property type="entry name" value="PapD_N"/>
    <property type="match status" value="1"/>
</dbReference>
<sequence length="264" mass="29808" precursor="true">MEKYYIITVSQPPLCCFSTLWLLTLLFFASSAQSANHVMIWPMDPVLTANDNATEFWIENKGTEPTTMQIRVIGWQQIDGQDRYSNQQNVVASPPFMRIEAGHKQLIRLIKQATVPASKEIAYRLLADEILTPEQLAAPKIGINMQMRYSIPLFVYGEGINYLRGSGDPIQLDQKYLSGQLTRLNVKPAIKITNRVPIHARLSQVVVQQGKKRIVLANSLFGYVLAGSSYIWLLPATIKQPQRLTAQINTDKQLWQASSTGLYQ</sequence>
<dbReference type="InterPro" id="IPR016147">
    <property type="entry name" value="Pili_assmbl_chaperone_N"/>
</dbReference>
<dbReference type="GO" id="GO:0030288">
    <property type="term" value="C:outer membrane-bounded periplasmic space"/>
    <property type="evidence" value="ECO:0007669"/>
    <property type="project" value="InterPro"/>
</dbReference>
<dbReference type="GO" id="GO:0071555">
    <property type="term" value="P:cell wall organization"/>
    <property type="evidence" value="ECO:0007669"/>
    <property type="project" value="InterPro"/>
</dbReference>
<dbReference type="InterPro" id="IPR050643">
    <property type="entry name" value="Periplasmic_pilus_chap"/>
</dbReference>
<feature type="domain" description="Pili assembly chaperone N-terminal" evidence="3">
    <location>
        <begin position="46"/>
        <end position="156"/>
    </location>
</feature>
<accession>A0A3B0M161</accession>
<dbReference type="PANTHER" id="PTHR30251:SF4">
    <property type="entry name" value="SLR1668 PROTEIN"/>
    <property type="match status" value="1"/>
</dbReference>
<dbReference type="Gene3D" id="2.60.40.10">
    <property type="entry name" value="Immunoglobulins"/>
    <property type="match status" value="1"/>
</dbReference>